<feature type="domain" description="CCHC-type" evidence="3">
    <location>
        <begin position="34"/>
        <end position="48"/>
    </location>
</feature>
<name>A0A7J6T609_PEROL</name>
<dbReference type="PROSITE" id="PS50158">
    <property type="entry name" value="ZF_CCHC"/>
    <property type="match status" value="1"/>
</dbReference>
<dbReference type="SMART" id="SM00343">
    <property type="entry name" value="ZnF_C2HC"/>
    <property type="match status" value="1"/>
</dbReference>
<accession>A0A7J6T609</accession>
<keyword evidence="1" id="KW-0479">Metal-binding</keyword>
<evidence type="ECO:0000256" key="1">
    <source>
        <dbReference type="PROSITE-ProRule" id="PRU00047"/>
    </source>
</evidence>
<dbReference type="Gene3D" id="2.40.70.10">
    <property type="entry name" value="Acid Proteases"/>
    <property type="match status" value="1"/>
</dbReference>
<reference evidence="4 5" key="1">
    <citation type="submission" date="2020-04" db="EMBL/GenBank/DDBJ databases">
        <title>Perkinsus olseni comparative genomics.</title>
        <authorList>
            <person name="Bogema D.R."/>
        </authorList>
    </citation>
    <scope>NUCLEOTIDE SEQUENCE [LARGE SCALE GENOMIC DNA]</scope>
    <source>
        <strain evidence="4">ATCC PRA-205</strain>
    </source>
</reference>
<dbReference type="Proteomes" id="UP000574390">
    <property type="component" value="Unassembled WGS sequence"/>
</dbReference>
<evidence type="ECO:0000256" key="2">
    <source>
        <dbReference type="SAM" id="MobiDB-lite"/>
    </source>
</evidence>
<gene>
    <name evidence="4" type="ORF">FOZ62_011559</name>
</gene>
<feature type="non-terminal residue" evidence="4">
    <location>
        <position position="361"/>
    </location>
</feature>
<organism evidence="4 5">
    <name type="scientific">Perkinsus olseni</name>
    <name type="common">Perkinsus atlanticus</name>
    <dbReference type="NCBI Taxonomy" id="32597"/>
    <lineage>
        <taxon>Eukaryota</taxon>
        <taxon>Sar</taxon>
        <taxon>Alveolata</taxon>
        <taxon>Perkinsozoa</taxon>
        <taxon>Perkinsea</taxon>
        <taxon>Perkinsida</taxon>
        <taxon>Perkinsidae</taxon>
        <taxon>Perkinsus</taxon>
    </lineage>
</organism>
<proteinExistence type="predicted"/>
<comment type="caution">
    <text evidence="4">The sequence shown here is derived from an EMBL/GenBank/DDBJ whole genome shotgun (WGS) entry which is preliminary data.</text>
</comment>
<dbReference type="InterPro" id="IPR021109">
    <property type="entry name" value="Peptidase_aspartic_dom_sf"/>
</dbReference>
<dbReference type="EMBL" id="JABANM010009574">
    <property type="protein sequence ID" value="KAF4740689.1"/>
    <property type="molecule type" value="Genomic_DNA"/>
</dbReference>
<evidence type="ECO:0000259" key="3">
    <source>
        <dbReference type="PROSITE" id="PS50158"/>
    </source>
</evidence>
<keyword evidence="1" id="KW-0862">Zinc</keyword>
<dbReference type="InterPro" id="IPR001878">
    <property type="entry name" value="Znf_CCHC"/>
</dbReference>
<dbReference type="GO" id="GO:0003676">
    <property type="term" value="F:nucleic acid binding"/>
    <property type="evidence" value="ECO:0007669"/>
    <property type="project" value="InterPro"/>
</dbReference>
<feature type="non-terminal residue" evidence="4">
    <location>
        <position position="1"/>
    </location>
</feature>
<dbReference type="Gene3D" id="4.10.60.10">
    <property type="entry name" value="Zinc finger, CCHC-type"/>
    <property type="match status" value="1"/>
</dbReference>
<protein>
    <recommendedName>
        <fullName evidence="3">CCHC-type domain-containing protein</fullName>
    </recommendedName>
</protein>
<evidence type="ECO:0000313" key="5">
    <source>
        <dbReference type="Proteomes" id="UP000574390"/>
    </source>
</evidence>
<feature type="region of interest" description="Disordered" evidence="2">
    <location>
        <begin position="85"/>
        <end position="107"/>
    </location>
</feature>
<dbReference type="AlphaFoldDB" id="A0A7J6T609"/>
<dbReference type="InterPro" id="IPR036875">
    <property type="entry name" value="Znf_CCHC_sf"/>
</dbReference>
<sequence length="361" mass="38739">VKVIENQNGSETLLSISTAGAGQEVAQSKETRQCYFCHRFGHLKRNCPAHYQWLARKGLLSKDANGQAVIAATAVIQSDIPASVVGPTSATPSSSTTAPTSTPSTVVGTPSFEKVAMLRDADDGIIRLSGGVRNDPVIDIVVRQLPKGDVPRTPGARVRVLIDSGARGFVYMSRRMFSALVSEGILGKELTDAVGVSFGNGHSLEADGQCEISLFSAAGDLLTSSSCKVVEGLTPDVIFGNALLGKCPVLVNALLEFYRSCDGDTDTDTKVNVLSEADTVKSISSTSSIECREDGRYVAHCQVLEDALMQPFCEAIRRRPRSRQIAIYRRLKIACSEGKMREVGPDQINHVNEVVLVDKKP</sequence>
<dbReference type="GO" id="GO:0008270">
    <property type="term" value="F:zinc ion binding"/>
    <property type="evidence" value="ECO:0007669"/>
    <property type="project" value="UniProtKB-KW"/>
</dbReference>
<keyword evidence="1" id="KW-0863">Zinc-finger</keyword>
<evidence type="ECO:0000313" key="4">
    <source>
        <dbReference type="EMBL" id="KAF4740689.1"/>
    </source>
</evidence>
<dbReference type="SUPFAM" id="SSF57756">
    <property type="entry name" value="Retrovirus zinc finger-like domains"/>
    <property type="match status" value="1"/>
</dbReference>